<name>A0A4R5CLF6_9ACTN</name>
<dbReference type="CDD" id="cd03062">
    <property type="entry name" value="TRX_Fd_Sucrase"/>
    <property type="match status" value="1"/>
</dbReference>
<reference evidence="1 2" key="1">
    <citation type="submission" date="2019-03" db="EMBL/GenBank/DDBJ databases">
        <title>Draft genome sequences of novel Actinobacteria.</title>
        <authorList>
            <person name="Sahin N."/>
            <person name="Ay H."/>
            <person name="Saygin H."/>
        </authorList>
    </citation>
    <scope>NUCLEOTIDE SEQUENCE [LARGE SCALE GENOMIC DNA]</scope>
    <source>
        <strain evidence="1 2">5K138</strain>
    </source>
</reference>
<dbReference type="AlphaFoldDB" id="A0A4R5CLF6"/>
<organism evidence="1 2">
    <name type="scientific">Jiangella asiatica</name>
    <dbReference type="NCBI Taxonomy" id="2530372"/>
    <lineage>
        <taxon>Bacteria</taxon>
        <taxon>Bacillati</taxon>
        <taxon>Actinomycetota</taxon>
        <taxon>Actinomycetes</taxon>
        <taxon>Jiangellales</taxon>
        <taxon>Jiangellaceae</taxon>
        <taxon>Jiangella</taxon>
    </lineage>
</organism>
<dbReference type="OrthoDB" id="3399139at2"/>
<dbReference type="InterPro" id="IPR009737">
    <property type="entry name" value="Aim32/Apd1-like"/>
</dbReference>
<dbReference type="RefSeq" id="WP_131900278.1">
    <property type="nucleotide sequence ID" value="NZ_SMKZ01000055.1"/>
</dbReference>
<gene>
    <name evidence="1" type="ORF">E1269_26575</name>
</gene>
<evidence type="ECO:0000313" key="1">
    <source>
        <dbReference type="EMBL" id="TDE00087.1"/>
    </source>
</evidence>
<dbReference type="Pfam" id="PF06999">
    <property type="entry name" value="Suc_Fer-like"/>
    <property type="match status" value="1"/>
</dbReference>
<dbReference type="Proteomes" id="UP000294739">
    <property type="component" value="Unassembled WGS sequence"/>
</dbReference>
<dbReference type="PIRSF" id="PIRSF035042">
    <property type="entry name" value="UCP035042_thirdx"/>
    <property type="match status" value="1"/>
</dbReference>
<dbReference type="Gene3D" id="3.40.30.10">
    <property type="entry name" value="Glutaredoxin"/>
    <property type="match status" value="1"/>
</dbReference>
<protein>
    <submittedName>
        <fullName evidence="1">Sucrase ferredoxin</fullName>
    </submittedName>
</protein>
<proteinExistence type="predicted"/>
<dbReference type="InParanoid" id="A0A4R5CLF6"/>
<evidence type="ECO:0000313" key="2">
    <source>
        <dbReference type="Proteomes" id="UP000294739"/>
    </source>
</evidence>
<accession>A0A4R5CLF6</accession>
<sequence length="309" mass="33326">MTSCSDDSRELGEPLAGTAPVAAWWLVVEQPGPWGAKALTQSHLDPRLGAELDASAGEHGGRVALVRRPRQHPDTRRPVSHRVWLAATRPGATRLLGGWIADPSDLRGLDWAALRAARGGRDLDAVVASAGLALRPEPEPLLLVCTNGRRDVCCAQKGRQLVHDVRDDILGRVWETTHLGGHRFAPTAVLLPHGVVYGRLDDKAALLLVESARAGRFHADHYRGRSTFSRPAQAAEAAVRRVSGDTGLDDLDVAAVAPLDDAAWDAVVEHRDGRTWTVQVRTEKQHPARPESCGKPAGTPVAYIARLRG</sequence>
<dbReference type="EMBL" id="SMKZ01000055">
    <property type="protein sequence ID" value="TDE00087.1"/>
    <property type="molecule type" value="Genomic_DNA"/>
</dbReference>
<dbReference type="InterPro" id="IPR010350">
    <property type="entry name" value="Aim32/Apd1-like_bac"/>
</dbReference>
<dbReference type="SUPFAM" id="SSF52833">
    <property type="entry name" value="Thioredoxin-like"/>
    <property type="match status" value="1"/>
</dbReference>
<comment type="caution">
    <text evidence="1">The sequence shown here is derived from an EMBL/GenBank/DDBJ whole genome shotgun (WGS) entry which is preliminary data.</text>
</comment>
<dbReference type="InterPro" id="IPR036249">
    <property type="entry name" value="Thioredoxin-like_sf"/>
</dbReference>
<keyword evidence="2" id="KW-1185">Reference proteome</keyword>